<comment type="caution">
    <text evidence="10">The sequence shown here is derived from an EMBL/GenBank/DDBJ whole genome shotgun (WGS) entry which is preliminary data.</text>
</comment>
<evidence type="ECO:0000259" key="8">
    <source>
        <dbReference type="PROSITE" id="PS50893"/>
    </source>
</evidence>
<dbReference type="InterPro" id="IPR011527">
    <property type="entry name" value="ABC1_TM_dom"/>
</dbReference>
<evidence type="ECO:0000259" key="9">
    <source>
        <dbReference type="PROSITE" id="PS50929"/>
    </source>
</evidence>
<dbReference type="EMBL" id="JBICRM010000066">
    <property type="protein sequence ID" value="MFG1711059.1"/>
    <property type="molecule type" value="Genomic_DNA"/>
</dbReference>
<gene>
    <name evidence="10" type="ORF">ACFLIM_48675</name>
</gene>
<dbReference type="GO" id="GO:0005524">
    <property type="term" value="F:ATP binding"/>
    <property type="evidence" value="ECO:0007669"/>
    <property type="project" value="UniProtKB-KW"/>
</dbReference>
<evidence type="ECO:0000256" key="2">
    <source>
        <dbReference type="ARBA" id="ARBA00022692"/>
    </source>
</evidence>
<dbReference type="InterPro" id="IPR036640">
    <property type="entry name" value="ABC1_TM_sf"/>
</dbReference>
<evidence type="ECO:0000256" key="7">
    <source>
        <dbReference type="SAM" id="Phobius"/>
    </source>
</evidence>
<reference evidence="10 11" key="1">
    <citation type="submission" date="2024-10" db="EMBL/GenBank/DDBJ databases">
        <authorList>
            <person name="Topkara A.R."/>
            <person name="Saygin H."/>
        </authorList>
    </citation>
    <scope>NUCLEOTIDE SEQUENCE [LARGE SCALE GENOMIC DNA]</scope>
    <source>
        <strain evidence="10 11">M3C6</strain>
    </source>
</reference>
<keyword evidence="2 7" id="KW-0812">Transmembrane</keyword>
<accession>A0ABW7AVI0</accession>
<evidence type="ECO:0000256" key="4">
    <source>
        <dbReference type="ARBA" id="ARBA00022840"/>
    </source>
</evidence>
<dbReference type="PANTHER" id="PTHR43394">
    <property type="entry name" value="ATP-DEPENDENT PERMEASE MDL1, MITOCHONDRIAL"/>
    <property type="match status" value="1"/>
</dbReference>
<name>A0ABW7AVI0_9ACTN</name>
<sequence>MLASAGLPLASAWFTKLAIDRLIGHDFAAAAGFAGGLALAGVAIAVLPQLDHYVHAQTQREVGLFSLMRLYAAVDRFVGLKRFENPQFLDRLRLAQQAGGSGSTDTLFGVLDIVGGILRALGFVAALVLLSPVIAVVVIASAVPALLAELALSRRRAAVLWRVGPIQRRELFYSQLLLNVRAAKEVRLFGIGAFLRDRMSAERLTANRAFRRMDLQELAVQGGLGLLSSAVAGLGLWWAVRAVADGRLTIGDLSLFLASVAAMQGAITGIVRGISTTHQALLLFHHYQAVLHAEPDLEQRPLTEATPRLSRGIIFDDVWFRYSNDHPWILRGVNLAIPHGWTVALVGLNGAGKSTLVKLLCRMYDPDRGRILWDGVDLRDLAVDELRNRISTVFQDYMEYDLTVAENIGLGNVDELQNRARIAAAAELAGVHRAVDALPRGYDTLLSRLFFGESEGAEEEIGVTLSGGQWQRLAIARALIRDQRDLLILDEPSSGLDPEAEHEIHLRLKKYRSGRTSLLISHRLGAVRDADIIAVLADGRIIEQGAHDDLIACGGTYARLFLLQASRYQRNGELELSLSSDEVYHET</sequence>
<dbReference type="InterPro" id="IPR003593">
    <property type="entry name" value="AAA+_ATPase"/>
</dbReference>
<dbReference type="PROSITE" id="PS50893">
    <property type="entry name" value="ABC_TRANSPORTER_2"/>
    <property type="match status" value="1"/>
</dbReference>
<proteinExistence type="predicted"/>
<evidence type="ECO:0000313" key="11">
    <source>
        <dbReference type="Proteomes" id="UP001603978"/>
    </source>
</evidence>
<organism evidence="10 11">
    <name type="scientific">Nonomuraea marmarensis</name>
    <dbReference type="NCBI Taxonomy" id="3351344"/>
    <lineage>
        <taxon>Bacteria</taxon>
        <taxon>Bacillati</taxon>
        <taxon>Actinomycetota</taxon>
        <taxon>Actinomycetes</taxon>
        <taxon>Streptosporangiales</taxon>
        <taxon>Streptosporangiaceae</taxon>
        <taxon>Nonomuraea</taxon>
    </lineage>
</organism>
<dbReference type="PROSITE" id="PS00211">
    <property type="entry name" value="ABC_TRANSPORTER_1"/>
    <property type="match status" value="1"/>
</dbReference>
<evidence type="ECO:0000256" key="5">
    <source>
        <dbReference type="ARBA" id="ARBA00022989"/>
    </source>
</evidence>
<evidence type="ECO:0000256" key="1">
    <source>
        <dbReference type="ARBA" id="ARBA00004651"/>
    </source>
</evidence>
<dbReference type="PANTHER" id="PTHR43394:SF1">
    <property type="entry name" value="ATP-BINDING CASSETTE SUB-FAMILY B MEMBER 10, MITOCHONDRIAL"/>
    <property type="match status" value="1"/>
</dbReference>
<comment type="subcellular location">
    <subcellularLocation>
        <location evidence="1">Cell membrane</location>
        <topology evidence="1">Multi-pass membrane protein</topology>
    </subcellularLocation>
</comment>
<dbReference type="InterPro" id="IPR039421">
    <property type="entry name" value="Type_1_exporter"/>
</dbReference>
<dbReference type="Gene3D" id="3.40.50.300">
    <property type="entry name" value="P-loop containing nucleotide triphosphate hydrolases"/>
    <property type="match status" value="1"/>
</dbReference>
<keyword evidence="5 7" id="KW-1133">Transmembrane helix</keyword>
<keyword evidence="11" id="KW-1185">Reference proteome</keyword>
<evidence type="ECO:0000256" key="3">
    <source>
        <dbReference type="ARBA" id="ARBA00022741"/>
    </source>
</evidence>
<protein>
    <submittedName>
        <fullName evidence="10">ABC transporter ATP-binding protein</fullName>
    </submittedName>
</protein>
<keyword evidence="6 7" id="KW-0472">Membrane</keyword>
<dbReference type="SUPFAM" id="SSF90123">
    <property type="entry name" value="ABC transporter transmembrane region"/>
    <property type="match status" value="1"/>
</dbReference>
<feature type="transmembrane region" description="Helical" evidence="7">
    <location>
        <begin position="218"/>
        <end position="240"/>
    </location>
</feature>
<dbReference type="Proteomes" id="UP001603978">
    <property type="component" value="Unassembled WGS sequence"/>
</dbReference>
<dbReference type="RefSeq" id="WP_393177466.1">
    <property type="nucleotide sequence ID" value="NZ_JBICRM010000066.1"/>
</dbReference>
<feature type="transmembrane region" description="Helical" evidence="7">
    <location>
        <begin position="28"/>
        <end position="47"/>
    </location>
</feature>
<dbReference type="SUPFAM" id="SSF52540">
    <property type="entry name" value="P-loop containing nucleoside triphosphate hydrolases"/>
    <property type="match status" value="1"/>
</dbReference>
<dbReference type="InterPro" id="IPR027417">
    <property type="entry name" value="P-loop_NTPase"/>
</dbReference>
<keyword evidence="3" id="KW-0547">Nucleotide-binding</keyword>
<feature type="domain" description="ABC transmembrane type-1" evidence="9">
    <location>
        <begin position="1"/>
        <end position="279"/>
    </location>
</feature>
<dbReference type="SMART" id="SM00382">
    <property type="entry name" value="AAA"/>
    <property type="match status" value="1"/>
</dbReference>
<evidence type="ECO:0000256" key="6">
    <source>
        <dbReference type="ARBA" id="ARBA00023136"/>
    </source>
</evidence>
<dbReference type="Gene3D" id="1.20.1560.10">
    <property type="entry name" value="ABC transporter type 1, transmembrane domain"/>
    <property type="match status" value="1"/>
</dbReference>
<dbReference type="InterPro" id="IPR003439">
    <property type="entry name" value="ABC_transporter-like_ATP-bd"/>
</dbReference>
<evidence type="ECO:0000313" key="10">
    <source>
        <dbReference type="EMBL" id="MFG1711059.1"/>
    </source>
</evidence>
<feature type="domain" description="ABC transporter" evidence="8">
    <location>
        <begin position="313"/>
        <end position="563"/>
    </location>
</feature>
<keyword evidence="4 10" id="KW-0067">ATP-binding</keyword>
<dbReference type="PROSITE" id="PS50929">
    <property type="entry name" value="ABC_TM1F"/>
    <property type="match status" value="1"/>
</dbReference>
<dbReference type="Pfam" id="PF00005">
    <property type="entry name" value="ABC_tran"/>
    <property type="match status" value="1"/>
</dbReference>
<dbReference type="InterPro" id="IPR017871">
    <property type="entry name" value="ABC_transporter-like_CS"/>
</dbReference>